<accession>A0A4Z1JS32</accession>
<feature type="compositionally biased region" description="Acidic residues" evidence="2">
    <location>
        <begin position="480"/>
        <end position="495"/>
    </location>
</feature>
<sequence>MTRYGFSQRQRARKEARTLSNPHNPIKVPSPCNEPNVPNESVGADESEGQERIAEDDQNLQSMISSSQNDGLASDDNNNTSSRSASPVSPTLIDPFKADNITNAHGILAGENTAKSRDDQDARQSSQTITNPVKHANTTIRGGGNSADKTSGADGKCSTSIPLRLKTALERVVRDQELVSSRPTKNWVTRFKDSQKAINPHRRRRHQTRSPKGSVRKRVLRRLEYKNLGIELTYAEVKRAEWKPRDHMTVDSRSADTRKPKPGCSNLRYCLTYLKQVQDTVSDCRSSWARDHKQWFSRWSTVRAAALCLGLTKLFERKENYLNSSYLIDMSRHSKIEAEWADKEIAKLNQLIAKEENEMREEACLTRVSDSIERTQSPRNFLNSTSPSKPYQATVAEPLESPQTTTESNSSQMPDILGQLGSLETYSRFNFEALQHALKQALTADQRKDDGRPANQIESTEEAGANDQESELEAAFLKDSDEENEGVEEDGDEDWEEYFDCEENLSDDDYFLYDRGLRDGVSEYINEEEEQGPEEDEPQFAAHLFSNPLQSLEDQENNYDASPPNLTNLKNPSDKLFSQKLSRTWVTRFLAKKAKSRRRRMPRGPGRFIYPSSDNVLLLLMNGIDINGARPTRGDTELLRHQRHRESGQFVSFSSPLRHCWTYISREEETA</sequence>
<feature type="region of interest" description="Disordered" evidence="2">
    <location>
        <begin position="109"/>
        <end position="156"/>
    </location>
</feature>
<evidence type="ECO:0000313" key="3">
    <source>
        <dbReference type="EMBL" id="TGO76054.1"/>
    </source>
</evidence>
<evidence type="ECO:0000256" key="2">
    <source>
        <dbReference type="SAM" id="MobiDB-lite"/>
    </source>
</evidence>
<feature type="compositionally biased region" description="Polar residues" evidence="2">
    <location>
        <begin position="374"/>
        <end position="391"/>
    </location>
</feature>
<feature type="compositionally biased region" description="Polar residues" evidence="2">
    <location>
        <begin position="66"/>
        <end position="89"/>
    </location>
</feature>
<organism evidence="3 4">
    <name type="scientific">Botrytis elliptica</name>
    <dbReference type="NCBI Taxonomy" id="278938"/>
    <lineage>
        <taxon>Eukaryota</taxon>
        <taxon>Fungi</taxon>
        <taxon>Dikarya</taxon>
        <taxon>Ascomycota</taxon>
        <taxon>Pezizomycotina</taxon>
        <taxon>Leotiomycetes</taxon>
        <taxon>Helotiales</taxon>
        <taxon>Sclerotiniaceae</taxon>
        <taxon>Botrytis</taxon>
    </lineage>
</organism>
<dbReference type="Proteomes" id="UP000297229">
    <property type="component" value="Unassembled WGS sequence"/>
</dbReference>
<evidence type="ECO:0000313" key="4">
    <source>
        <dbReference type="Proteomes" id="UP000297229"/>
    </source>
</evidence>
<proteinExistence type="predicted"/>
<feature type="region of interest" description="Disordered" evidence="2">
    <location>
        <begin position="369"/>
        <end position="391"/>
    </location>
</feature>
<feature type="compositionally biased region" description="Polar residues" evidence="2">
    <location>
        <begin position="123"/>
        <end position="140"/>
    </location>
</feature>
<feature type="region of interest" description="Disordered" evidence="2">
    <location>
        <begin position="1"/>
        <end position="52"/>
    </location>
</feature>
<evidence type="ECO:0000256" key="1">
    <source>
        <dbReference type="SAM" id="Coils"/>
    </source>
</evidence>
<feature type="compositionally biased region" description="Polar residues" evidence="2">
    <location>
        <begin position="401"/>
        <end position="413"/>
    </location>
</feature>
<reference evidence="3 4" key="1">
    <citation type="submission" date="2017-12" db="EMBL/GenBank/DDBJ databases">
        <title>Comparative genomics of Botrytis spp.</title>
        <authorList>
            <person name="Valero-Jimenez C.A."/>
            <person name="Tapia P."/>
            <person name="Veloso J."/>
            <person name="Silva-Moreno E."/>
            <person name="Staats M."/>
            <person name="Valdes J.H."/>
            <person name="Van Kan J.A.L."/>
        </authorList>
    </citation>
    <scope>NUCLEOTIDE SEQUENCE [LARGE SCALE GENOMIC DNA]</scope>
    <source>
        <strain evidence="3 4">Be9601</strain>
    </source>
</reference>
<keyword evidence="1" id="KW-0175">Coiled coil</keyword>
<keyword evidence="4" id="KW-1185">Reference proteome</keyword>
<dbReference type="AlphaFoldDB" id="A0A4Z1JS32"/>
<name>A0A4Z1JS32_9HELO</name>
<feature type="region of interest" description="Disordered" evidence="2">
    <location>
        <begin position="66"/>
        <end position="96"/>
    </location>
</feature>
<feature type="compositionally biased region" description="Polar residues" evidence="2">
    <location>
        <begin position="554"/>
        <end position="571"/>
    </location>
</feature>
<feature type="region of interest" description="Disordered" evidence="2">
    <location>
        <begin position="443"/>
        <end position="470"/>
    </location>
</feature>
<feature type="region of interest" description="Disordered" evidence="2">
    <location>
        <begin position="397"/>
        <end position="416"/>
    </location>
</feature>
<feature type="coiled-coil region" evidence="1">
    <location>
        <begin position="338"/>
        <end position="365"/>
    </location>
</feature>
<dbReference type="EMBL" id="PQXM01000176">
    <property type="protein sequence ID" value="TGO76054.1"/>
    <property type="molecule type" value="Genomic_DNA"/>
</dbReference>
<gene>
    <name evidence="3" type="ORF">BELL_0177g00110</name>
</gene>
<protein>
    <submittedName>
        <fullName evidence="3">Uncharacterized protein</fullName>
    </submittedName>
</protein>
<comment type="caution">
    <text evidence="3">The sequence shown here is derived from an EMBL/GenBank/DDBJ whole genome shotgun (WGS) entry which is preliminary data.</text>
</comment>
<feature type="region of interest" description="Disordered" evidence="2">
    <location>
        <begin position="476"/>
        <end position="495"/>
    </location>
</feature>
<feature type="region of interest" description="Disordered" evidence="2">
    <location>
        <begin position="554"/>
        <end position="573"/>
    </location>
</feature>